<accession>A0A7Z1AF02</accession>
<dbReference type="EMBL" id="MARB01000012">
    <property type="protein sequence ID" value="ODJ87372.1"/>
    <property type="molecule type" value="Genomic_DNA"/>
</dbReference>
<feature type="signal peptide" evidence="1">
    <location>
        <begin position="1"/>
        <end position="21"/>
    </location>
</feature>
<proteinExistence type="predicted"/>
<evidence type="ECO:0000313" key="3">
    <source>
        <dbReference type="EMBL" id="ODJ87372.1"/>
    </source>
</evidence>
<feature type="chain" id="PRO_5031526016" evidence="1">
    <location>
        <begin position="22"/>
        <end position="179"/>
    </location>
</feature>
<dbReference type="Proteomes" id="UP000094769">
    <property type="component" value="Unassembled WGS sequence"/>
</dbReference>
<gene>
    <name evidence="3" type="ORF">CODIS_23470</name>
</gene>
<evidence type="ECO:0000313" key="4">
    <source>
        <dbReference type="Proteomes" id="UP000094769"/>
    </source>
</evidence>
<feature type="domain" description="CNP1-like uncharacterised" evidence="2">
    <location>
        <begin position="38"/>
        <end position="169"/>
    </location>
</feature>
<sequence length="179" mass="20437">MRTRTYPLALMLLFCTSTLLADNILMDDSSDDIYWQPEEPFKEGETTLPEKIDLDDLQAFQVSANDPRLQYFIERGSLQTGDDKVTRFVVVIRSRTGATNTSYEAFRCGERLFKVYGYGSDDKLFAATKPEWQTIPKDESTDFRAALYDDLICNLLTGQSNSPDAIFRAMRDNRTLAID</sequence>
<reference evidence="3 4" key="1">
    <citation type="submission" date="2016-06" db="EMBL/GenBank/DDBJ databases">
        <title>Genome sequence of endosymbiont of Candidatus Endolucinida thiodiazotropha.</title>
        <authorList>
            <person name="Poehlein A."/>
            <person name="Koenig S."/>
            <person name="Heiden S.E."/>
            <person name="Thuermer A."/>
            <person name="Voget S."/>
            <person name="Daniel R."/>
            <person name="Markert S."/>
            <person name="Gros O."/>
            <person name="Schweder T."/>
        </authorList>
    </citation>
    <scope>NUCLEOTIDE SEQUENCE [LARGE SCALE GENOMIC DNA]</scope>
    <source>
        <strain evidence="3 4">COS</strain>
    </source>
</reference>
<protein>
    <submittedName>
        <fullName evidence="3">CNP1-like family protein</fullName>
    </submittedName>
</protein>
<organism evidence="3 4">
    <name type="scientific">Candidatus Thiodiazotropha endolucinida</name>
    <dbReference type="NCBI Taxonomy" id="1655433"/>
    <lineage>
        <taxon>Bacteria</taxon>
        <taxon>Pseudomonadati</taxon>
        <taxon>Pseudomonadota</taxon>
        <taxon>Gammaproteobacteria</taxon>
        <taxon>Chromatiales</taxon>
        <taxon>Sedimenticolaceae</taxon>
        <taxon>Candidatus Thiodiazotropha</taxon>
    </lineage>
</organism>
<keyword evidence="4" id="KW-1185">Reference proteome</keyword>
<dbReference type="RefSeq" id="WP_069124929.1">
    <property type="nucleotide sequence ID" value="NZ_MARB01000012.1"/>
</dbReference>
<dbReference type="AlphaFoldDB" id="A0A7Z1AF02"/>
<keyword evidence="1" id="KW-0732">Signal</keyword>
<evidence type="ECO:0000256" key="1">
    <source>
        <dbReference type="SAM" id="SignalP"/>
    </source>
</evidence>
<comment type="caution">
    <text evidence="3">The sequence shown here is derived from an EMBL/GenBank/DDBJ whole genome shotgun (WGS) entry which is preliminary data.</text>
</comment>
<name>A0A7Z1AF02_9GAMM</name>
<dbReference type="Pfam" id="PF08750">
    <property type="entry name" value="CNP1"/>
    <property type="match status" value="1"/>
</dbReference>
<dbReference type="InterPro" id="IPR014861">
    <property type="entry name" value="CNP1-like_dom"/>
</dbReference>
<evidence type="ECO:0000259" key="2">
    <source>
        <dbReference type="Pfam" id="PF08750"/>
    </source>
</evidence>